<proteinExistence type="predicted"/>
<feature type="non-terminal residue" evidence="1">
    <location>
        <position position="1"/>
    </location>
</feature>
<name>A0ABX1D1M5_9FLAO</name>
<keyword evidence="2" id="KW-1185">Reference proteome</keyword>
<dbReference type="EMBL" id="JAAVJR010000050">
    <property type="protein sequence ID" value="NJW54270.1"/>
    <property type="molecule type" value="Genomic_DNA"/>
</dbReference>
<evidence type="ECO:0000313" key="1">
    <source>
        <dbReference type="EMBL" id="NJW54270.1"/>
    </source>
</evidence>
<comment type="caution">
    <text evidence="1">The sequence shown here is derived from an EMBL/GenBank/DDBJ whole genome shotgun (WGS) entry which is preliminary data.</text>
</comment>
<evidence type="ECO:0000313" key="2">
    <source>
        <dbReference type="Proteomes" id="UP000703674"/>
    </source>
</evidence>
<accession>A0ABX1D1M5</accession>
<organism evidence="1 2">
    <name type="scientific">Salinimicrobium oceani</name>
    <dbReference type="NCBI Taxonomy" id="2722702"/>
    <lineage>
        <taxon>Bacteria</taxon>
        <taxon>Pseudomonadati</taxon>
        <taxon>Bacteroidota</taxon>
        <taxon>Flavobacteriia</taxon>
        <taxon>Flavobacteriales</taxon>
        <taxon>Flavobacteriaceae</taxon>
        <taxon>Salinimicrobium</taxon>
    </lineage>
</organism>
<sequence>RREGMKKTYEYFKGLSEDELYRSEHKDFSKHIRK</sequence>
<reference evidence="1 2" key="1">
    <citation type="submission" date="2020-03" db="EMBL/GenBank/DDBJ databases">
        <title>Salinimicrobium sp. nov, isolated from SCS.</title>
        <authorList>
            <person name="Cao W.R."/>
        </authorList>
    </citation>
    <scope>NUCLEOTIDE SEQUENCE [LARGE SCALE GENOMIC DNA]</scope>
    <source>
        <strain evidence="2">J15B91</strain>
    </source>
</reference>
<dbReference type="Proteomes" id="UP000703674">
    <property type="component" value="Unassembled WGS sequence"/>
</dbReference>
<protein>
    <submittedName>
        <fullName evidence="1">SDR family NAD-dependent epimerase/dehydratase</fullName>
    </submittedName>
</protein>
<gene>
    <name evidence="1" type="ORF">HC175_15270</name>
</gene>